<dbReference type="AlphaFoldDB" id="A0A922J7W3"/>
<gene>
    <name evidence="2" type="ORF">I3842_09G212000</name>
</gene>
<keyword evidence="1" id="KW-0812">Transmembrane</keyword>
<evidence type="ECO:0000313" key="3">
    <source>
        <dbReference type="Proteomes" id="UP000811246"/>
    </source>
</evidence>
<proteinExistence type="predicted"/>
<comment type="caution">
    <text evidence="2">The sequence shown here is derived from an EMBL/GenBank/DDBJ whole genome shotgun (WGS) entry which is preliminary data.</text>
</comment>
<organism evidence="2 3">
    <name type="scientific">Carya illinoinensis</name>
    <name type="common">Pecan</name>
    <dbReference type="NCBI Taxonomy" id="32201"/>
    <lineage>
        <taxon>Eukaryota</taxon>
        <taxon>Viridiplantae</taxon>
        <taxon>Streptophyta</taxon>
        <taxon>Embryophyta</taxon>
        <taxon>Tracheophyta</taxon>
        <taxon>Spermatophyta</taxon>
        <taxon>Magnoliopsida</taxon>
        <taxon>eudicotyledons</taxon>
        <taxon>Gunneridae</taxon>
        <taxon>Pentapetalae</taxon>
        <taxon>rosids</taxon>
        <taxon>fabids</taxon>
        <taxon>Fagales</taxon>
        <taxon>Juglandaceae</taxon>
        <taxon>Carya</taxon>
    </lineage>
</organism>
<dbReference type="Proteomes" id="UP000811246">
    <property type="component" value="Chromosome 9"/>
</dbReference>
<evidence type="ECO:0000256" key="1">
    <source>
        <dbReference type="SAM" id="Phobius"/>
    </source>
</evidence>
<keyword evidence="1" id="KW-0472">Membrane</keyword>
<evidence type="ECO:0000313" key="2">
    <source>
        <dbReference type="EMBL" id="KAG6697655.1"/>
    </source>
</evidence>
<reference evidence="2" key="1">
    <citation type="submission" date="2021-01" db="EMBL/GenBank/DDBJ databases">
        <authorList>
            <person name="Lovell J.T."/>
            <person name="Bentley N."/>
            <person name="Bhattarai G."/>
            <person name="Jenkins J.W."/>
            <person name="Sreedasyam A."/>
            <person name="Alarcon Y."/>
            <person name="Bock C."/>
            <person name="Boston L."/>
            <person name="Carlson J."/>
            <person name="Cervantes K."/>
            <person name="Clermont K."/>
            <person name="Krom N."/>
            <person name="Kubenka K."/>
            <person name="Mamidi S."/>
            <person name="Mattison C."/>
            <person name="Monteros M."/>
            <person name="Pisani C."/>
            <person name="Plott C."/>
            <person name="Rajasekar S."/>
            <person name="Rhein H.S."/>
            <person name="Rohla C."/>
            <person name="Song M."/>
            <person name="Hilaire R.S."/>
            <person name="Shu S."/>
            <person name="Wells L."/>
            <person name="Wang X."/>
            <person name="Webber J."/>
            <person name="Heerema R.J."/>
            <person name="Klein P."/>
            <person name="Conner P."/>
            <person name="Grauke L."/>
            <person name="Grimwood J."/>
            <person name="Schmutz J."/>
            <person name="Randall J.J."/>
        </authorList>
    </citation>
    <scope>NUCLEOTIDE SEQUENCE</scope>
    <source>
        <tissue evidence="2">Leaf</tissue>
    </source>
</reference>
<accession>A0A922J7W3</accession>
<name>A0A922J7W3_CARIL</name>
<dbReference type="EMBL" id="CM031833">
    <property type="protein sequence ID" value="KAG6697655.1"/>
    <property type="molecule type" value="Genomic_DNA"/>
</dbReference>
<sequence length="87" mass="10320">MGNLGSNVKEKTKKVKKFLLLIQFKKNQNSRIWMYIFCSMYCRVEEMLNIMKNIRVQNYTSCIFLLFFKFLSIIKSAVQVVLYFGSA</sequence>
<protein>
    <submittedName>
        <fullName evidence="2">Uncharacterized protein</fullName>
    </submittedName>
</protein>
<feature type="transmembrane region" description="Helical" evidence="1">
    <location>
        <begin position="63"/>
        <end position="84"/>
    </location>
</feature>
<keyword evidence="1" id="KW-1133">Transmembrane helix</keyword>